<evidence type="ECO:0000256" key="1">
    <source>
        <dbReference type="SAM" id="Phobius"/>
    </source>
</evidence>
<dbReference type="InterPro" id="IPR012368">
    <property type="entry name" value="OxRdtase_Mopterin-bd_su_IorB"/>
</dbReference>
<dbReference type="SMART" id="SM01008">
    <property type="entry name" value="Ald_Xan_dh_C"/>
    <property type="match status" value="1"/>
</dbReference>
<evidence type="ECO:0000313" key="3">
    <source>
        <dbReference type="EMBL" id="SKA15134.1"/>
    </source>
</evidence>
<evidence type="ECO:0000259" key="2">
    <source>
        <dbReference type="SMART" id="SM01008"/>
    </source>
</evidence>
<dbReference type="Proteomes" id="UP000190092">
    <property type="component" value="Unassembled WGS sequence"/>
</dbReference>
<feature type="domain" description="Aldehyde oxidase/xanthine dehydrogenase a/b hammerhead" evidence="2">
    <location>
        <begin position="240"/>
        <end position="318"/>
    </location>
</feature>
<gene>
    <name evidence="3" type="ORF">SAMN02745126_03771</name>
</gene>
<dbReference type="EMBL" id="FUWJ01000005">
    <property type="protein sequence ID" value="SKA15134.1"/>
    <property type="molecule type" value="Genomic_DNA"/>
</dbReference>
<name>A0A1T4RGJ6_9HYPH</name>
<keyword evidence="1" id="KW-0812">Transmembrane</keyword>
<dbReference type="AlphaFoldDB" id="A0A1T4RGJ6"/>
<dbReference type="PANTHER" id="PTHR47495:SF2">
    <property type="entry name" value="ALDEHYDE DEHYDROGENASE"/>
    <property type="match status" value="1"/>
</dbReference>
<protein>
    <submittedName>
        <fullName evidence="3">Isoquinoline 1-oxidoreductase, beta subunit</fullName>
    </submittedName>
</protein>
<dbReference type="InterPro" id="IPR008274">
    <property type="entry name" value="AldOxase/xan_DH_MoCoBD1"/>
</dbReference>
<dbReference type="Pfam" id="PF02738">
    <property type="entry name" value="MoCoBD_1"/>
    <property type="match status" value="1"/>
</dbReference>
<sequence>MKLSRRKAIIGGIVGAGFVGAGWWFAQEQDRLGHRGLFNIKPGQAGLNGWVKIGRDDSVVVAVPRSEMGQGVQTALAMLVAEEMDARWTQMRVEDPPDDPVYRNVTVLLDALPFSPEQHGALVDGAHWATDKVAGILGISMTGGSTSVRDAFVPMRLAGAVARALLLRAASRKAAIAVDELTVSEGEVRRRDGDSVARFGELVDFVGDLEPVPAPGLKNPADFRLLGKPLPRIDVLDKVQGAATFGIDVRQPGQLYAAIRNAPTFGGAAIAFDVKGALPKGIEKIVIVPGGIAAIGTSWWRANKFLDEGIAIKWQSGPAPTLDSKALWAEYQGLLETGSVALRRTLGIEAKPMQSQALDAVYRAPYLAHAAMEPANCTARADGQRIEIWMPNQAPTLVRKAAAQMAGVSTSDVTVHTTFLGGGFGRRFETDLVRQAVVCALAVPGRPVQVLWSREEDIRHDYYRPMALARWRAEFDMSGPAPRLTAVTKRQVGQSSSDAFTTRAFGLPASDQPEGNAVENPPYDFPFYRLEAVVTQGPVPVGFWRSVGHSHSTFFDESFIDEVAHALKKDPLAFRRELLAGKPRHLKVLETVAREAKWGTPLPAGSGRGIALRASFGSIVAQVAEVAVVGQSLRVERVTCAVDCGLVVNPQIVRMQMESGIIFGLSAALHGEITLSDGAVEQANFPDYEVVRLADSPVMAVHIVDSGAAEPGGVGEPGMPPIAPAVANAIFAATGKRLRNLPLRLA</sequence>
<dbReference type="Gene3D" id="3.30.365.10">
    <property type="entry name" value="Aldehyde oxidase/xanthine dehydrogenase, molybdopterin binding domain"/>
    <property type="match status" value="4"/>
</dbReference>
<dbReference type="PIRSF" id="PIRSF036389">
    <property type="entry name" value="IOR_B"/>
    <property type="match status" value="1"/>
</dbReference>
<keyword evidence="1" id="KW-0472">Membrane</keyword>
<dbReference type="PANTHER" id="PTHR47495">
    <property type="entry name" value="ALDEHYDE DEHYDROGENASE"/>
    <property type="match status" value="1"/>
</dbReference>
<feature type="transmembrane region" description="Helical" evidence="1">
    <location>
        <begin position="7"/>
        <end position="26"/>
    </location>
</feature>
<dbReference type="InterPro" id="IPR046867">
    <property type="entry name" value="AldOxase/xan_DH_MoCoBD2"/>
</dbReference>
<dbReference type="InterPro" id="IPR037165">
    <property type="entry name" value="AldOxase/xan_DH_Mopterin-bd_sf"/>
</dbReference>
<proteinExistence type="predicted"/>
<dbReference type="InterPro" id="IPR052516">
    <property type="entry name" value="N-heterocyclic_Hydroxylase"/>
</dbReference>
<organism evidence="3 4">
    <name type="scientific">Enhydrobacter aerosaccus</name>
    <dbReference type="NCBI Taxonomy" id="225324"/>
    <lineage>
        <taxon>Bacteria</taxon>
        <taxon>Pseudomonadati</taxon>
        <taxon>Pseudomonadota</taxon>
        <taxon>Alphaproteobacteria</taxon>
        <taxon>Hyphomicrobiales</taxon>
        <taxon>Enhydrobacter</taxon>
    </lineage>
</organism>
<keyword evidence="1" id="KW-1133">Transmembrane helix</keyword>
<keyword evidence="4" id="KW-1185">Reference proteome</keyword>
<evidence type="ECO:0000313" key="4">
    <source>
        <dbReference type="Proteomes" id="UP000190092"/>
    </source>
</evidence>
<dbReference type="InterPro" id="IPR000674">
    <property type="entry name" value="Ald_Oxase/Xan_DH_a/b"/>
</dbReference>
<dbReference type="Gene3D" id="3.90.1170.50">
    <property type="entry name" value="Aldehyde oxidase/xanthine dehydrogenase, a/b hammerhead"/>
    <property type="match status" value="1"/>
</dbReference>
<dbReference type="OrthoDB" id="9767994at2"/>
<accession>A0A1T4RGJ6</accession>
<reference evidence="4" key="1">
    <citation type="submission" date="2017-02" db="EMBL/GenBank/DDBJ databases">
        <authorList>
            <person name="Varghese N."/>
            <person name="Submissions S."/>
        </authorList>
    </citation>
    <scope>NUCLEOTIDE SEQUENCE [LARGE SCALE GENOMIC DNA]</scope>
    <source>
        <strain evidence="4">ATCC 27094</strain>
    </source>
</reference>
<dbReference type="SUPFAM" id="SSF56003">
    <property type="entry name" value="Molybdenum cofactor-binding domain"/>
    <property type="match status" value="2"/>
</dbReference>
<dbReference type="Pfam" id="PF20256">
    <property type="entry name" value="MoCoBD_2"/>
    <property type="match status" value="1"/>
</dbReference>
<dbReference type="GO" id="GO:0016491">
    <property type="term" value="F:oxidoreductase activity"/>
    <property type="evidence" value="ECO:0007669"/>
    <property type="project" value="InterPro"/>
</dbReference>
<dbReference type="STRING" id="225324.SAMN02745126_03771"/>